<dbReference type="PROSITE" id="PS50071">
    <property type="entry name" value="HOMEOBOX_2"/>
    <property type="match status" value="1"/>
</dbReference>
<dbReference type="AlphaFoldDB" id="A0AAE9IV22"/>
<feature type="compositionally biased region" description="Polar residues" evidence="3">
    <location>
        <begin position="454"/>
        <end position="463"/>
    </location>
</feature>
<feature type="compositionally biased region" description="Acidic residues" evidence="3">
    <location>
        <begin position="1160"/>
        <end position="1173"/>
    </location>
</feature>
<protein>
    <recommendedName>
        <fullName evidence="4">Homeobox domain-containing protein</fullName>
    </recommendedName>
</protein>
<feature type="compositionally biased region" description="Basic and acidic residues" evidence="3">
    <location>
        <begin position="315"/>
        <end position="331"/>
    </location>
</feature>
<dbReference type="InterPro" id="IPR001356">
    <property type="entry name" value="HD"/>
</dbReference>
<feature type="region of interest" description="Disordered" evidence="3">
    <location>
        <begin position="192"/>
        <end position="259"/>
    </location>
</feature>
<dbReference type="SUPFAM" id="SSF46689">
    <property type="entry name" value="Homeodomain-like"/>
    <property type="match status" value="1"/>
</dbReference>
<feature type="compositionally biased region" description="Basic and acidic residues" evidence="3">
    <location>
        <begin position="485"/>
        <end position="497"/>
    </location>
</feature>
<feature type="DNA-binding region" description="Homeobox" evidence="2">
    <location>
        <begin position="1086"/>
        <end position="1145"/>
    </location>
</feature>
<feature type="compositionally biased region" description="Low complexity" evidence="3">
    <location>
        <begin position="512"/>
        <end position="523"/>
    </location>
</feature>
<evidence type="ECO:0000313" key="6">
    <source>
        <dbReference type="Proteomes" id="UP000827892"/>
    </source>
</evidence>
<evidence type="ECO:0000256" key="1">
    <source>
        <dbReference type="ARBA" id="ARBA00004123"/>
    </source>
</evidence>
<dbReference type="GO" id="GO:0005634">
    <property type="term" value="C:nucleus"/>
    <property type="evidence" value="ECO:0007669"/>
    <property type="project" value="UniProtKB-SubCell"/>
</dbReference>
<keyword evidence="2" id="KW-0371">Homeobox</keyword>
<feature type="domain" description="Homeobox" evidence="4">
    <location>
        <begin position="1084"/>
        <end position="1144"/>
    </location>
</feature>
<feature type="region of interest" description="Disordered" evidence="3">
    <location>
        <begin position="1144"/>
        <end position="1173"/>
    </location>
</feature>
<sequence length="1173" mass="131481">MASSEEVEQPAEGNEPVENPDLSGVMEVQIDHSIGIEKIKKLLVSCKEMGISRACVGPSKALLQIGLKEVVGIDITTKNQEKHRYEIKKIKLSSLDVQTGKMENVLCNAWCKIEKPEDVKTSVNAYSKKTGSIEATVATETWVSEQQSFRIASIAANFNPETKNVPSSIFQRSEDNPIDLDAAEDLMLPSSSVVSPEKRQQPNWKSPSIVEGSPDEKTGKTRSLPDSGTRYSSISPKSAFSEGFVPKSPTFGPDQEEYSRSITEKEIEENMFMSYNKMTVEEISGPIGTCRIDERIFGRSPETTMIQVSQTAAERPMEVHENEETDSDNRTRSQSSKVIDPNEKKKSNMTDNEQSIPMMQTPQRSKPLMKYQALSILDNVLKTPPPIVAPMLPPPEVMQDIAAVVQKGMADGTARRLNEYDYPEPPFDDSKKEKTPDRMPHLTPHDKPRKVTPQRPSQVNRSIFQDGRSPVPGIPNDPVTEEELEALRARHSTDKSTESGAIPISKTSTEYPSPLSLPAPRASNDFTTPVARPQGSQSATSSEKAQTTRGADTANPPGTSAPRKQPPVPPQIYPYVRVDPKHLPPGQKVPSTPPRRNETSSVDIGTDSPVEDSAAIRERMHRKRRTIGNEALGGDSGPLDRSRIPPHRLTPQQLQQLHLKITARKMQALHGAPHGFQMMVFPNGKPVSQEELLALQHQHMMRVAQHGDPRMMQYPMKMLQRPPDPKHPQGHPPGHHQHFRRSAHFPGYPPTMIGPNGLPVHPQFAGPMPPQFSGQVHITPEYEEYINRYHFQRYLRKKKEYEQMVREHQIAKGIVPPAEEIGSPESAHRENQHQIGKTDDQNASASKSVEQPDESSAKLAVRSTVRHPYLVVKSPVPLRGSAPSNLRTSDASQRHDEPSEPPNRSEPERVADSEKSSEATNEKDKQKTVIECITLSDDDEVTPGEVGHDTSPGEPVDRKPTQDELAIRDPQNSTTSDSNSGEPAAKRARIETEDHGSGEREWTLEDEVRGREEFRKQQHRHSLGNVRPNMTEQRVMSRRSDQATVAPVVHPGNANRQFYPRGHHYEQSTYFKTANVGYGVGKKSPKKRSRFSWNPIEKKTLKRHWVRGTYKTPEQIKKIAEELNRDEGRVRVFYDNQVKRRRIAENKAVDMSGIRPNPGGEEDEDEDMDDFEM</sequence>
<feature type="compositionally biased region" description="Polar residues" evidence="3">
    <location>
        <begin position="349"/>
        <end position="358"/>
    </location>
</feature>
<feature type="compositionally biased region" description="Basic and acidic residues" evidence="3">
    <location>
        <begin position="428"/>
        <end position="446"/>
    </location>
</feature>
<organism evidence="5 6">
    <name type="scientific">Caenorhabditis briggsae</name>
    <dbReference type="NCBI Taxonomy" id="6238"/>
    <lineage>
        <taxon>Eukaryota</taxon>
        <taxon>Metazoa</taxon>
        <taxon>Ecdysozoa</taxon>
        <taxon>Nematoda</taxon>
        <taxon>Chromadorea</taxon>
        <taxon>Rhabditida</taxon>
        <taxon>Rhabditina</taxon>
        <taxon>Rhabditomorpha</taxon>
        <taxon>Rhabditoidea</taxon>
        <taxon>Rhabditidae</taxon>
        <taxon>Peloderinae</taxon>
        <taxon>Caenorhabditis</taxon>
    </lineage>
</organism>
<name>A0AAE9IV22_CAEBR</name>
<feature type="region of interest" description="Disordered" evidence="3">
    <location>
        <begin position="301"/>
        <end position="358"/>
    </location>
</feature>
<dbReference type="EMBL" id="CP090892">
    <property type="protein sequence ID" value="ULU06418.1"/>
    <property type="molecule type" value="Genomic_DNA"/>
</dbReference>
<comment type="subcellular location">
    <subcellularLocation>
        <location evidence="1 2">Nucleus</location>
    </subcellularLocation>
</comment>
<keyword evidence="2" id="KW-0539">Nucleus</keyword>
<feature type="compositionally biased region" description="Basic and acidic residues" evidence="3">
    <location>
        <begin position="826"/>
        <end position="840"/>
    </location>
</feature>
<feature type="compositionally biased region" description="Polar residues" evidence="3">
    <location>
        <begin position="224"/>
        <end position="238"/>
    </location>
</feature>
<feature type="compositionally biased region" description="Basic and acidic residues" evidence="3">
    <location>
        <begin position="892"/>
        <end position="928"/>
    </location>
</feature>
<evidence type="ECO:0000256" key="2">
    <source>
        <dbReference type="PROSITE-ProRule" id="PRU00108"/>
    </source>
</evidence>
<dbReference type="SMART" id="SM00389">
    <property type="entry name" value="HOX"/>
    <property type="match status" value="1"/>
</dbReference>
<feature type="compositionally biased region" description="Polar residues" evidence="3">
    <location>
        <begin position="970"/>
        <end position="981"/>
    </location>
</feature>
<feature type="region of interest" description="Disordered" evidence="3">
    <location>
        <begin position="812"/>
        <end position="1060"/>
    </location>
</feature>
<dbReference type="InterPro" id="IPR009057">
    <property type="entry name" value="Homeodomain-like_sf"/>
</dbReference>
<evidence type="ECO:0000313" key="5">
    <source>
        <dbReference type="EMBL" id="ULU06418.1"/>
    </source>
</evidence>
<feature type="region of interest" description="Disordered" evidence="3">
    <location>
        <begin position="415"/>
        <end position="646"/>
    </location>
</feature>
<feature type="compositionally biased region" description="Polar residues" evidence="3">
    <location>
        <begin position="882"/>
        <end position="891"/>
    </location>
</feature>
<feature type="compositionally biased region" description="Basic and acidic residues" evidence="3">
    <location>
        <begin position="955"/>
        <end position="967"/>
    </location>
</feature>
<feature type="compositionally biased region" description="Polar residues" evidence="3">
    <location>
        <begin position="301"/>
        <end position="312"/>
    </location>
</feature>
<feature type="compositionally biased region" description="Polar residues" evidence="3">
    <location>
        <begin position="534"/>
        <end position="550"/>
    </location>
</feature>
<dbReference type="Gene3D" id="1.10.10.60">
    <property type="entry name" value="Homeodomain-like"/>
    <property type="match status" value="1"/>
</dbReference>
<proteinExistence type="predicted"/>
<feature type="region of interest" description="Disordered" evidence="3">
    <location>
        <begin position="1"/>
        <end position="23"/>
    </location>
</feature>
<evidence type="ECO:0000256" key="3">
    <source>
        <dbReference type="SAM" id="MobiDB-lite"/>
    </source>
</evidence>
<reference evidence="5 6" key="1">
    <citation type="submission" date="2022-05" db="EMBL/GenBank/DDBJ databases">
        <title>Chromosome-level reference genomes for two strains of Caenorhabditis briggsae: an improved platform for comparative genomics.</title>
        <authorList>
            <person name="Stevens L."/>
            <person name="Andersen E.C."/>
        </authorList>
    </citation>
    <scope>NUCLEOTIDE SEQUENCE [LARGE SCALE GENOMIC DNA]</scope>
    <source>
        <strain evidence="5">QX1410_ONT</strain>
        <tissue evidence="5">Whole-organism</tissue>
    </source>
</reference>
<gene>
    <name evidence="5" type="ORF">L3Y34_018339</name>
</gene>
<dbReference type="GO" id="GO:0003677">
    <property type="term" value="F:DNA binding"/>
    <property type="evidence" value="ECO:0007669"/>
    <property type="project" value="UniProtKB-UniRule"/>
</dbReference>
<evidence type="ECO:0000259" key="4">
    <source>
        <dbReference type="PROSITE" id="PS50071"/>
    </source>
</evidence>
<feature type="compositionally biased region" description="Basic and acidic residues" evidence="3">
    <location>
        <begin position="984"/>
        <end position="1016"/>
    </location>
</feature>
<dbReference type="Proteomes" id="UP000827892">
    <property type="component" value="Chromosome II"/>
</dbReference>
<accession>A0AAE9IV22</accession>
<keyword evidence="2" id="KW-0238">DNA-binding</keyword>